<feature type="transmembrane region" description="Helical" evidence="7">
    <location>
        <begin position="12"/>
        <end position="34"/>
    </location>
</feature>
<dbReference type="Pfam" id="PF19300">
    <property type="entry name" value="BPD_transp_1_N"/>
    <property type="match status" value="1"/>
</dbReference>
<dbReference type="SUPFAM" id="SSF161098">
    <property type="entry name" value="MetI-like"/>
    <property type="match status" value="1"/>
</dbReference>
<dbReference type="Proteomes" id="UP001596540">
    <property type="component" value="Unassembled WGS sequence"/>
</dbReference>
<comment type="subcellular location">
    <subcellularLocation>
        <location evidence="1 7">Cell membrane</location>
        <topology evidence="1 7">Multi-pass membrane protein</topology>
    </subcellularLocation>
</comment>
<dbReference type="InterPro" id="IPR000515">
    <property type="entry name" value="MetI-like"/>
</dbReference>
<keyword evidence="2 7" id="KW-0813">Transport</keyword>
<evidence type="ECO:0000256" key="1">
    <source>
        <dbReference type="ARBA" id="ARBA00004651"/>
    </source>
</evidence>
<evidence type="ECO:0000256" key="4">
    <source>
        <dbReference type="ARBA" id="ARBA00022692"/>
    </source>
</evidence>
<evidence type="ECO:0000313" key="10">
    <source>
        <dbReference type="Proteomes" id="UP001596540"/>
    </source>
</evidence>
<evidence type="ECO:0000313" key="9">
    <source>
        <dbReference type="EMBL" id="MFC7327008.1"/>
    </source>
</evidence>
<gene>
    <name evidence="9" type="ORF">ACFQRF_04570</name>
</gene>
<keyword evidence="5 7" id="KW-1133">Transmembrane helix</keyword>
<evidence type="ECO:0000256" key="5">
    <source>
        <dbReference type="ARBA" id="ARBA00022989"/>
    </source>
</evidence>
<dbReference type="EMBL" id="JBHTBH010000002">
    <property type="protein sequence ID" value="MFC7327008.1"/>
    <property type="molecule type" value="Genomic_DNA"/>
</dbReference>
<comment type="caution">
    <text evidence="9">The sequence shown here is derived from an EMBL/GenBank/DDBJ whole genome shotgun (WGS) entry which is preliminary data.</text>
</comment>
<feature type="domain" description="ABC transmembrane type-1" evidence="8">
    <location>
        <begin position="101"/>
        <end position="297"/>
    </location>
</feature>
<dbReference type="Gene3D" id="1.10.3720.10">
    <property type="entry name" value="MetI-like"/>
    <property type="match status" value="1"/>
</dbReference>
<evidence type="ECO:0000259" key="8">
    <source>
        <dbReference type="PROSITE" id="PS50928"/>
    </source>
</evidence>
<sequence length="314" mass="32739">MTPSLPRRAARRLLSALLVVWGAATISFCVLHLIPGDPVDAVLGPLVGASPELRARVRAELGLDAPLWAQYLTSLARLVTLDLGWSYRLDRPVADVLADQLWPTAELAVAALALAVLLAGTAALATAGRRGLPRAVISGAELVGAAVPSFWVGVVALTFLSFRWGLFPGPGAVGPHALVLPALTLAVPIAGVLAQVLRRELDDTLGQPFVTSVRARGVGRTGVLVRHALRHAAVPLLTLAGWVFAGLLSGTVLVETVFARPGLGRVLVSAVTARDIPVVNAVVVISAAAFVTVNLTVDALYRVVDPRLRGSEAP</sequence>
<feature type="transmembrane region" description="Helical" evidence="7">
    <location>
        <begin position="278"/>
        <end position="301"/>
    </location>
</feature>
<keyword evidence="4 7" id="KW-0812">Transmembrane</keyword>
<dbReference type="PROSITE" id="PS50928">
    <property type="entry name" value="ABC_TM1"/>
    <property type="match status" value="1"/>
</dbReference>
<accession>A0ABW2KCL9</accession>
<dbReference type="InterPro" id="IPR045621">
    <property type="entry name" value="BPD_transp_1_N"/>
</dbReference>
<dbReference type="Pfam" id="PF00528">
    <property type="entry name" value="BPD_transp_1"/>
    <property type="match status" value="1"/>
</dbReference>
<organism evidence="9 10">
    <name type="scientific">Marinactinospora rubrisoli</name>
    <dbReference type="NCBI Taxonomy" id="2715399"/>
    <lineage>
        <taxon>Bacteria</taxon>
        <taxon>Bacillati</taxon>
        <taxon>Actinomycetota</taxon>
        <taxon>Actinomycetes</taxon>
        <taxon>Streptosporangiales</taxon>
        <taxon>Nocardiopsidaceae</taxon>
        <taxon>Marinactinospora</taxon>
    </lineage>
</organism>
<keyword evidence="3" id="KW-1003">Cell membrane</keyword>
<dbReference type="InterPro" id="IPR035906">
    <property type="entry name" value="MetI-like_sf"/>
</dbReference>
<evidence type="ECO:0000256" key="2">
    <source>
        <dbReference type="ARBA" id="ARBA00022448"/>
    </source>
</evidence>
<feature type="transmembrane region" description="Helical" evidence="7">
    <location>
        <begin position="107"/>
        <end position="127"/>
    </location>
</feature>
<dbReference type="PANTHER" id="PTHR43163:SF6">
    <property type="entry name" value="DIPEPTIDE TRANSPORT SYSTEM PERMEASE PROTEIN DPPB-RELATED"/>
    <property type="match status" value="1"/>
</dbReference>
<evidence type="ECO:0000256" key="6">
    <source>
        <dbReference type="ARBA" id="ARBA00023136"/>
    </source>
</evidence>
<reference evidence="10" key="1">
    <citation type="journal article" date="2019" name="Int. J. Syst. Evol. Microbiol.">
        <title>The Global Catalogue of Microorganisms (GCM) 10K type strain sequencing project: providing services to taxonomists for standard genome sequencing and annotation.</title>
        <authorList>
            <consortium name="The Broad Institute Genomics Platform"/>
            <consortium name="The Broad Institute Genome Sequencing Center for Infectious Disease"/>
            <person name="Wu L."/>
            <person name="Ma J."/>
        </authorList>
    </citation>
    <scope>NUCLEOTIDE SEQUENCE [LARGE SCALE GENOMIC DNA]</scope>
    <source>
        <strain evidence="10">CGMCC 4.7382</strain>
    </source>
</reference>
<name>A0ABW2KCL9_9ACTN</name>
<evidence type="ECO:0000256" key="7">
    <source>
        <dbReference type="RuleBase" id="RU363032"/>
    </source>
</evidence>
<dbReference type="PANTHER" id="PTHR43163">
    <property type="entry name" value="DIPEPTIDE TRANSPORT SYSTEM PERMEASE PROTEIN DPPB-RELATED"/>
    <property type="match status" value="1"/>
</dbReference>
<comment type="similarity">
    <text evidence="7">Belongs to the binding-protein-dependent transport system permease family.</text>
</comment>
<keyword evidence="6 7" id="KW-0472">Membrane</keyword>
<feature type="transmembrane region" description="Helical" evidence="7">
    <location>
        <begin position="236"/>
        <end position="258"/>
    </location>
</feature>
<evidence type="ECO:0000256" key="3">
    <source>
        <dbReference type="ARBA" id="ARBA00022475"/>
    </source>
</evidence>
<dbReference type="RefSeq" id="WP_379869122.1">
    <property type="nucleotide sequence ID" value="NZ_JBHTBH010000002.1"/>
</dbReference>
<feature type="transmembrane region" description="Helical" evidence="7">
    <location>
        <begin position="139"/>
        <end position="166"/>
    </location>
</feature>
<protein>
    <submittedName>
        <fullName evidence="9">ABC transporter permease</fullName>
    </submittedName>
</protein>
<feature type="transmembrane region" description="Helical" evidence="7">
    <location>
        <begin position="178"/>
        <end position="197"/>
    </location>
</feature>
<keyword evidence="10" id="KW-1185">Reference proteome</keyword>
<proteinExistence type="inferred from homology"/>
<dbReference type="CDD" id="cd06261">
    <property type="entry name" value="TM_PBP2"/>
    <property type="match status" value="1"/>
</dbReference>